<dbReference type="SUPFAM" id="SSF82171">
    <property type="entry name" value="DPP6 N-terminal domain-like"/>
    <property type="match status" value="1"/>
</dbReference>
<dbReference type="Gene3D" id="3.40.50.1820">
    <property type="entry name" value="alpha/beta hydrolase"/>
    <property type="match status" value="1"/>
</dbReference>
<dbReference type="SUPFAM" id="SSF53474">
    <property type="entry name" value="alpha/beta-Hydrolases"/>
    <property type="match status" value="1"/>
</dbReference>
<dbReference type="PANTHER" id="PTHR11731:SF193">
    <property type="entry name" value="DIPEPTIDYL PEPTIDASE 9"/>
    <property type="match status" value="1"/>
</dbReference>
<dbReference type="InterPro" id="IPR002469">
    <property type="entry name" value="Peptidase_S9B_N"/>
</dbReference>
<dbReference type="GO" id="GO:0008239">
    <property type="term" value="F:dipeptidyl-peptidase activity"/>
    <property type="evidence" value="ECO:0007669"/>
    <property type="project" value="TreeGrafter"/>
</dbReference>
<keyword evidence="5" id="KW-0031">Aminopeptidase</keyword>
<protein>
    <submittedName>
        <fullName evidence="5">Dipeptidyl aminopeptidase/acylaminoacyl peptidase</fullName>
    </submittedName>
</protein>
<accession>A0A1G7YFU5</accession>
<evidence type="ECO:0000313" key="5">
    <source>
        <dbReference type="EMBL" id="SDG95313.1"/>
    </source>
</evidence>
<evidence type="ECO:0000259" key="4">
    <source>
        <dbReference type="Pfam" id="PF00930"/>
    </source>
</evidence>
<dbReference type="Pfam" id="PF00930">
    <property type="entry name" value="DPPIV_N"/>
    <property type="match status" value="1"/>
</dbReference>
<keyword evidence="5" id="KW-0645">Protease</keyword>
<dbReference type="STRING" id="470826.SAMN04488027_11235"/>
<feature type="signal peptide" evidence="2">
    <location>
        <begin position="1"/>
        <end position="20"/>
    </location>
</feature>
<keyword evidence="5" id="KW-0378">Hydrolase</keyword>
<evidence type="ECO:0000259" key="3">
    <source>
        <dbReference type="Pfam" id="PF00326"/>
    </source>
</evidence>
<gene>
    <name evidence="5" type="ORF">SAMN04488027_11235</name>
</gene>
<dbReference type="InterPro" id="IPR050278">
    <property type="entry name" value="Serine_Prot_S9B/DPPIV"/>
</dbReference>
<dbReference type="InterPro" id="IPR001375">
    <property type="entry name" value="Peptidase_S9_cat"/>
</dbReference>
<keyword evidence="2" id="KW-0732">Signal</keyword>
<feature type="compositionally biased region" description="Basic and acidic residues" evidence="1">
    <location>
        <begin position="170"/>
        <end position="182"/>
    </location>
</feature>
<feature type="domain" description="Dipeptidylpeptidase IV N-terminal" evidence="4">
    <location>
        <begin position="232"/>
        <end position="496"/>
    </location>
</feature>
<name>A0A1G7YFU5_9FLAO</name>
<dbReference type="GO" id="GO:0004177">
    <property type="term" value="F:aminopeptidase activity"/>
    <property type="evidence" value="ECO:0007669"/>
    <property type="project" value="UniProtKB-KW"/>
</dbReference>
<proteinExistence type="predicted"/>
<dbReference type="RefSeq" id="WP_093368828.1">
    <property type="nucleotide sequence ID" value="NZ_FNCW01000012.1"/>
</dbReference>
<sequence>MTLSLRILSVALLASLSGFAQSDLSVQKIMQDPNWMGTFPSDVAWNEQSDVIYFDYNPEQEVSDSLYKISLKNTSEIQKVSMDEIKTKVSSRGDYNAKHTAKLYVKSGDLYRYDIRKNQTHLVLDLGERISSPKFITDSEYAFITNNNLYIYNADQGQIQKKTNLQSGSSKDKDSKKSEKNQWLEEENLSLLEEVRVQKENRELREKNRELLREDSYTFYLDKQRAFNFNISETGNFLTFQTYTPESGDNTGVPDYINASGYTEMLNARSKVGDQTAQRDLYIYHIQKDTVYKVDVSSLPGITDLPEYTENYPDREWEAKQRAVSFSDVKFSSQDAHAVVAIRAQDNKDRWISLLNLDTGSLENLDRQHDEAWIAGPGIGSYYGGGTLGWLADDKHVYYQSEATGYSHLYLHDVDKNKQKQLTSGNYEVFDPQLSRDKKSWFFTSSEVHPGERHFYKMPVMGGNKTQLTSMEGNNKVELSPDEKHMAILFSSSNTPEELYLKPTKANAKAKQLTEGQSEAFSAYTWRMPELIQFEAEDGAKPYARLYRPEESVNNHAAVIFVHGAGYLQNAHKWWSSYFREYMFHNLLTDLGYTVLDIDYRGSAGYGRDWRTGIYRHMGGKDLSDQVDGAEYLVENFEINPDKIGIYGGSYGGFITLMAMFNEPDTFAAGAALRSVTDWAHYNHGYTSNILNEPHLDPIAYRKSSPIYFAEGLEGHLLIAHGIVDTNVHFQDVVRLSQRLIELEKEDWELAVYPVEGHGFTQPSSWTDEYRRILDLFERTIGK</sequence>
<dbReference type="Pfam" id="PF00326">
    <property type="entry name" value="Peptidase_S9"/>
    <property type="match status" value="1"/>
</dbReference>
<dbReference type="EMBL" id="FNCW01000012">
    <property type="protein sequence ID" value="SDG95313.1"/>
    <property type="molecule type" value="Genomic_DNA"/>
</dbReference>
<evidence type="ECO:0000256" key="2">
    <source>
        <dbReference type="SAM" id="SignalP"/>
    </source>
</evidence>
<dbReference type="InterPro" id="IPR029058">
    <property type="entry name" value="AB_hydrolase_fold"/>
</dbReference>
<dbReference type="GO" id="GO:0006508">
    <property type="term" value="P:proteolysis"/>
    <property type="evidence" value="ECO:0007669"/>
    <property type="project" value="InterPro"/>
</dbReference>
<keyword evidence="6" id="KW-1185">Reference proteome</keyword>
<dbReference type="AlphaFoldDB" id="A0A1G7YFU5"/>
<feature type="domain" description="Peptidase S9 prolyl oligopeptidase catalytic" evidence="3">
    <location>
        <begin position="586"/>
        <end position="782"/>
    </location>
</feature>
<reference evidence="5 6" key="1">
    <citation type="submission" date="2016-10" db="EMBL/GenBank/DDBJ databases">
        <authorList>
            <person name="de Groot N.N."/>
        </authorList>
    </citation>
    <scope>NUCLEOTIDE SEQUENCE [LARGE SCALE GENOMIC DNA]</scope>
    <source>
        <strain evidence="5 6">DSM 19803</strain>
    </source>
</reference>
<feature type="chain" id="PRO_5011660909" evidence="2">
    <location>
        <begin position="21"/>
        <end position="783"/>
    </location>
</feature>
<dbReference type="OrthoDB" id="9812921at2"/>
<evidence type="ECO:0000256" key="1">
    <source>
        <dbReference type="SAM" id="MobiDB-lite"/>
    </source>
</evidence>
<dbReference type="Proteomes" id="UP000199296">
    <property type="component" value="Unassembled WGS sequence"/>
</dbReference>
<dbReference type="PANTHER" id="PTHR11731">
    <property type="entry name" value="PROTEASE FAMILY S9B,C DIPEPTIDYL-PEPTIDASE IV-RELATED"/>
    <property type="match status" value="1"/>
</dbReference>
<evidence type="ECO:0000313" key="6">
    <source>
        <dbReference type="Proteomes" id="UP000199296"/>
    </source>
</evidence>
<dbReference type="GO" id="GO:0008236">
    <property type="term" value="F:serine-type peptidase activity"/>
    <property type="evidence" value="ECO:0007669"/>
    <property type="project" value="InterPro"/>
</dbReference>
<organism evidence="5 6">
    <name type="scientific">Psychroflexus sediminis</name>
    <dbReference type="NCBI Taxonomy" id="470826"/>
    <lineage>
        <taxon>Bacteria</taxon>
        <taxon>Pseudomonadati</taxon>
        <taxon>Bacteroidota</taxon>
        <taxon>Flavobacteriia</taxon>
        <taxon>Flavobacteriales</taxon>
        <taxon>Flavobacteriaceae</taxon>
        <taxon>Psychroflexus</taxon>
    </lineage>
</organism>
<dbReference type="Gene3D" id="2.140.10.30">
    <property type="entry name" value="Dipeptidylpeptidase IV, N-terminal domain"/>
    <property type="match status" value="1"/>
</dbReference>
<feature type="region of interest" description="Disordered" evidence="1">
    <location>
        <begin position="163"/>
        <end position="182"/>
    </location>
</feature>